<organism evidence="3">
    <name type="scientific">Homalodisca liturata</name>
    <dbReference type="NCBI Taxonomy" id="320908"/>
    <lineage>
        <taxon>Eukaryota</taxon>
        <taxon>Metazoa</taxon>
        <taxon>Ecdysozoa</taxon>
        <taxon>Arthropoda</taxon>
        <taxon>Hexapoda</taxon>
        <taxon>Insecta</taxon>
        <taxon>Pterygota</taxon>
        <taxon>Neoptera</taxon>
        <taxon>Paraneoptera</taxon>
        <taxon>Hemiptera</taxon>
        <taxon>Auchenorrhyncha</taxon>
        <taxon>Membracoidea</taxon>
        <taxon>Cicadellidae</taxon>
        <taxon>Cicadellinae</taxon>
        <taxon>Proconiini</taxon>
        <taxon>Homalodisca</taxon>
    </lineage>
</organism>
<evidence type="ECO:0000256" key="2">
    <source>
        <dbReference type="RuleBase" id="RU000363"/>
    </source>
</evidence>
<dbReference type="InterPro" id="IPR002347">
    <property type="entry name" value="SDR_fam"/>
</dbReference>
<dbReference type="AlphaFoldDB" id="A0A1B6HRC3"/>
<evidence type="ECO:0000256" key="1">
    <source>
        <dbReference type="ARBA" id="ARBA00023002"/>
    </source>
</evidence>
<dbReference type="InterPro" id="IPR036291">
    <property type="entry name" value="NAD(P)-bd_dom_sf"/>
</dbReference>
<gene>
    <name evidence="3" type="ORF">g.35354</name>
</gene>
<proteinExistence type="inferred from homology"/>
<dbReference type="PANTHER" id="PTHR43157:SF73">
    <property type="entry name" value="WW DOMAIN-CONTAINING OXIDOREDUCTASE-LIKE PROTEIN"/>
    <property type="match status" value="1"/>
</dbReference>
<sequence>MGWFWNGKCKSKARLDGKTVVITGCNTGIGKYTVLDLYARGARVVMACRNVEKAEEARDWVIEQRSGQQGLGQLSVCHLDLSSLSSVRKCADKILLEESHIHILINNAGVMMCPRSLTEEARDWVIEQRSGQQGLGQLSVCHLDLSSLSSVRKCADKILQEESHIHILINNAGVMMCPRSLTEDGYELQFATNHLGHFLFTLILLPKIISSAPARIVNVASLAHTLCNSMNYNDINYEKSYFAAQAYGRSKAANILFTKELAKRLKGTGVTVYSLHPGVVDTELSRHLDESVFWGAKWIFQNFGGFFMKTPEQGAQTTLYCAVEESLADETGLYYDDCQVAKPTAFARSDENASELWNVSLDMVKLTPAEPFGKSSSSS</sequence>
<evidence type="ECO:0000313" key="3">
    <source>
        <dbReference type="EMBL" id="JAS77224.1"/>
    </source>
</evidence>
<dbReference type="PRINTS" id="PR00080">
    <property type="entry name" value="SDRFAMILY"/>
</dbReference>
<reference evidence="3" key="1">
    <citation type="submission" date="2015-11" db="EMBL/GenBank/DDBJ databases">
        <title>De novo transcriptome assembly of four potential Pierce s Disease insect vectors from Arizona vineyards.</title>
        <authorList>
            <person name="Tassone E.E."/>
        </authorList>
    </citation>
    <scope>NUCLEOTIDE SEQUENCE</scope>
</reference>
<dbReference type="PRINTS" id="PR00081">
    <property type="entry name" value="GDHRDH"/>
</dbReference>
<keyword evidence="1" id="KW-0560">Oxidoreductase</keyword>
<dbReference type="Gene3D" id="3.40.50.720">
    <property type="entry name" value="NAD(P)-binding Rossmann-like Domain"/>
    <property type="match status" value="2"/>
</dbReference>
<dbReference type="SUPFAM" id="SSF51735">
    <property type="entry name" value="NAD(P)-binding Rossmann-fold domains"/>
    <property type="match status" value="2"/>
</dbReference>
<dbReference type="PANTHER" id="PTHR43157">
    <property type="entry name" value="PHOSPHATIDYLINOSITOL-GLYCAN BIOSYNTHESIS CLASS F PROTEIN-RELATED"/>
    <property type="match status" value="1"/>
</dbReference>
<name>A0A1B6HRC3_9HEMI</name>
<comment type="similarity">
    <text evidence="2">Belongs to the short-chain dehydrogenases/reductases (SDR) family.</text>
</comment>
<protein>
    <submittedName>
        <fullName evidence="3">Uncharacterized protein</fullName>
    </submittedName>
</protein>
<dbReference type="GO" id="GO:0016491">
    <property type="term" value="F:oxidoreductase activity"/>
    <property type="evidence" value="ECO:0007669"/>
    <property type="project" value="UniProtKB-KW"/>
</dbReference>
<dbReference type="Pfam" id="PF00106">
    <property type="entry name" value="adh_short"/>
    <property type="match status" value="2"/>
</dbReference>
<accession>A0A1B6HRC3</accession>
<dbReference type="EMBL" id="GECU01030482">
    <property type="protein sequence ID" value="JAS77224.1"/>
    <property type="molecule type" value="Transcribed_RNA"/>
</dbReference>